<keyword evidence="1" id="KW-0472">Membrane</keyword>
<keyword evidence="3" id="KW-1185">Reference proteome</keyword>
<dbReference type="STRING" id="1276258.SAPIS_v1c06610"/>
<evidence type="ECO:0000313" key="2">
    <source>
        <dbReference type="EMBL" id="AHB36506.1"/>
    </source>
</evidence>
<keyword evidence="1" id="KW-0812">Transmembrane</keyword>
<gene>
    <name evidence="2" type="ORF">SAPIS_v1c06610</name>
</gene>
<dbReference type="HOGENOM" id="CLU_933531_0_0_14"/>
<dbReference type="KEGG" id="sapi:SAPIS_v1c06610"/>
<feature type="transmembrane region" description="Helical" evidence="1">
    <location>
        <begin position="279"/>
        <end position="302"/>
    </location>
</feature>
<organism evidence="2 3">
    <name type="scientific">Spiroplasma apis B31</name>
    <dbReference type="NCBI Taxonomy" id="1276258"/>
    <lineage>
        <taxon>Bacteria</taxon>
        <taxon>Bacillati</taxon>
        <taxon>Mycoplasmatota</taxon>
        <taxon>Mollicutes</taxon>
        <taxon>Entomoplasmatales</taxon>
        <taxon>Spiroplasmataceae</taxon>
        <taxon>Spiroplasma</taxon>
    </lineage>
</organism>
<evidence type="ECO:0000256" key="1">
    <source>
        <dbReference type="SAM" id="Phobius"/>
    </source>
</evidence>
<protein>
    <submittedName>
        <fullName evidence="2">Uncharacterized protein</fullName>
    </submittedName>
</protein>
<proteinExistence type="predicted"/>
<evidence type="ECO:0000313" key="3">
    <source>
        <dbReference type="Proteomes" id="UP000018550"/>
    </source>
</evidence>
<reference evidence="2 3" key="1">
    <citation type="journal article" date="2014" name="Genome Announc.">
        <title>Complete Genome Sequence of Spiroplasma apis B31T (ATCC 33834), a Bacterium Associated with May Disease of Honeybees (Apis mellifera).</title>
        <authorList>
            <person name="Ku C."/>
            <person name="Lo W.S."/>
            <person name="Chen L.L."/>
            <person name="Kuo C.H."/>
        </authorList>
    </citation>
    <scope>NUCLEOTIDE SEQUENCE [LARGE SCALE GENOMIC DNA]</scope>
    <source>
        <strain evidence="2">B31</strain>
    </source>
</reference>
<dbReference type="EMBL" id="CP006682">
    <property type="protein sequence ID" value="AHB36506.1"/>
    <property type="molecule type" value="Genomic_DNA"/>
</dbReference>
<name>V5RK93_SPIAP</name>
<accession>V5RK93</accession>
<dbReference type="OrthoDB" id="390308at2"/>
<dbReference type="PATRIC" id="fig|1276258.3.peg.674"/>
<sequence>MKAKLKEFFSIKSKLKLIIFSVISSLVFLLSILMTVPGVGLEAKRFIDSIEKQIKEVMPQGVYVIEASDPTYEAVMNSVIKSAYSSDAVSTLNSYQETNYQQKKEAYIKFSDDWFNKRWSSVIEKKQDVDLYDLGMDLVQFDQAVSTEFLSYGYVHSGIQWFFQNGGIKDIFSKERFDDLKRNQTSIDQETYNSYMDNTPPGTEGITINQSIGTLLVNNKVWFLNLQIENIKYGFSIFGHSIFKNKELNESNMPKKFVTKDELYTPFFTNNLEVLRSGIIMFFIYIIFILPTSAYAITMLAINLKKGSK</sequence>
<dbReference type="RefSeq" id="WP_023789659.1">
    <property type="nucleotide sequence ID" value="NC_022998.1"/>
</dbReference>
<dbReference type="AlphaFoldDB" id="V5RK93"/>
<dbReference type="Proteomes" id="UP000018550">
    <property type="component" value="Chromosome"/>
</dbReference>
<keyword evidence="1" id="KW-1133">Transmembrane helix</keyword>